<dbReference type="SMART" id="SM00730">
    <property type="entry name" value="PSN"/>
    <property type="match status" value="1"/>
</dbReference>
<feature type="transmembrane region" description="Helical" evidence="9">
    <location>
        <begin position="198"/>
        <end position="219"/>
    </location>
</feature>
<feature type="transmembrane region" description="Helical" evidence="9">
    <location>
        <begin position="253"/>
        <end position="273"/>
    </location>
</feature>
<sequence>MDFFPSKTSSSLLRSKLVILLLLLQLCVGDDIVHNDEEEPKQPGCNNSFVLVKIRNWINGEESTEYVGVSARFGQGVSEREEESHSVPLAMLEPLNSCNESVKMVPNHAALVWRGDCTFTTKARIAQAAGAVSLIIVNDKEELYKMVCSKNETYTDITIPSVMVPKSAGESLEKAMLHGEVRVLLFSPKRPIVDISEVFLWVMAVGTILGASFWSAWTAKEAAQEHYRRLKEGADSYPTESDVEEKDIVDINIVSAVLFLVLASVFLILLYYFMSNWFLILLVVLFCIGGFEGLQTCVVSFLSRWFPREAGTYINVPVLGPLSKLGLIVAPFCITFTVLWGVFRQASFAWVGQDILGISLILTVLQIVRLPNIKVSTVLLSCAFFYDIFWVFVSPLIFQESVMIVVARGDKSNGEGIPMLLKVPRLYDPWGGYSIIGFGDILLPGLLVSFCLRYDWMAKKNFFNGYFLWTTIGYGVGLFTTYVALNLMDGNGQPALLYIVPFTLGTVILLGWWRKELKDLWNNGEDASGKLETSTQSNEAQNNQLYHEDFTPLDIPQS</sequence>
<evidence type="ECO:0000256" key="10">
    <source>
        <dbReference type="SAM" id="SignalP"/>
    </source>
</evidence>
<dbReference type="PANTHER" id="PTHR12174">
    <property type="entry name" value="SIGNAL PEPTIDE PEPTIDASE"/>
    <property type="match status" value="1"/>
</dbReference>
<feature type="transmembrane region" description="Helical" evidence="9">
    <location>
        <begin position="279"/>
        <end position="302"/>
    </location>
</feature>
<dbReference type="InterPro" id="IPR006639">
    <property type="entry name" value="Preselin/SPP"/>
</dbReference>
<feature type="chain" id="PRO_5046575841" description="PA domain-containing protein" evidence="10">
    <location>
        <begin position="30"/>
        <end position="558"/>
    </location>
</feature>
<keyword evidence="8 9" id="KW-0472">Membrane</keyword>
<dbReference type="SUPFAM" id="SSF52025">
    <property type="entry name" value="PA domain"/>
    <property type="match status" value="1"/>
</dbReference>
<proteinExistence type="inferred from homology"/>
<comment type="subcellular location">
    <subcellularLocation>
        <location evidence="2">Endosome membrane</location>
        <topology evidence="2">Multi-pass membrane protein</topology>
    </subcellularLocation>
</comment>
<comment type="similarity">
    <text evidence="3">Belongs to the peptidase A22B family.</text>
</comment>
<feature type="transmembrane region" description="Helical" evidence="9">
    <location>
        <begin position="348"/>
        <end position="368"/>
    </location>
</feature>
<evidence type="ECO:0000256" key="5">
    <source>
        <dbReference type="ARBA" id="ARBA00022753"/>
    </source>
</evidence>
<keyword evidence="4 9" id="KW-0812">Transmembrane</keyword>
<evidence type="ECO:0000256" key="4">
    <source>
        <dbReference type="ARBA" id="ARBA00022692"/>
    </source>
</evidence>
<evidence type="ECO:0000313" key="12">
    <source>
        <dbReference type="EMBL" id="CAK9866791.1"/>
    </source>
</evidence>
<evidence type="ECO:0000256" key="6">
    <source>
        <dbReference type="ARBA" id="ARBA00022801"/>
    </source>
</evidence>
<keyword evidence="13" id="KW-1185">Reference proteome</keyword>
<comment type="function">
    <text evidence="1">Intramembrane-cleaving aspartic protease (I-CLiP) that cleaves type II membrane signal peptides in the hydrophobic plane of the membrane.</text>
</comment>
<name>A0ABP1AWC8_9BRYO</name>
<evidence type="ECO:0000256" key="7">
    <source>
        <dbReference type="ARBA" id="ARBA00022989"/>
    </source>
</evidence>
<dbReference type="InterPro" id="IPR003137">
    <property type="entry name" value="PA_domain"/>
</dbReference>
<dbReference type="Pfam" id="PF04258">
    <property type="entry name" value="Peptidase_A22B"/>
    <property type="match status" value="1"/>
</dbReference>
<feature type="transmembrane region" description="Helical" evidence="9">
    <location>
        <begin position="322"/>
        <end position="342"/>
    </location>
</feature>
<keyword evidence="5" id="KW-0967">Endosome</keyword>
<feature type="transmembrane region" description="Helical" evidence="9">
    <location>
        <begin position="430"/>
        <end position="454"/>
    </location>
</feature>
<keyword evidence="6" id="KW-0378">Hydrolase</keyword>
<evidence type="ECO:0000256" key="9">
    <source>
        <dbReference type="SAM" id="Phobius"/>
    </source>
</evidence>
<feature type="transmembrane region" description="Helical" evidence="9">
    <location>
        <begin position="375"/>
        <end position="398"/>
    </location>
</feature>
<protein>
    <recommendedName>
        <fullName evidence="11">PA domain-containing protein</fullName>
    </recommendedName>
</protein>
<evidence type="ECO:0000313" key="13">
    <source>
        <dbReference type="Proteomes" id="UP001497522"/>
    </source>
</evidence>
<evidence type="ECO:0000259" key="11">
    <source>
        <dbReference type="Pfam" id="PF02225"/>
    </source>
</evidence>
<dbReference type="Proteomes" id="UP001497522">
    <property type="component" value="Chromosome 16"/>
</dbReference>
<dbReference type="PANTHER" id="PTHR12174:SF75">
    <property type="entry name" value="SIGNAL PEPTIDE PEPTIDASE-LIKE 2"/>
    <property type="match status" value="1"/>
</dbReference>
<evidence type="ECO:0000256" key="2">
    <source>
        <dbReference type="ARBA" id="ARBA00004337"/>
    </source>
</evidence>
<dbReference type="InterPro" id="IPR007369">
    <property type="entry name" value="Peptidase_A22B_SPP"/>
</dbReference>
<feature type="transmembrane region" description="Helical" evidence="9">
    <location>
        <begin position="495"/>
        <end position="513"/>
    </location>
</feature>
<gene>
    <name evidence="12" type="ORF">CSSPJE1EN2_LOCUS9786</name>
</gene>
<feature type="domain" description="PA" evidence="11">
    <location>
        <begin position="94"/>
        <end position="172"/>
    </location>
</feature>
<evidence type="ECO:0000256" key="3">
    <source>
        <dbReference type="ARBA" id="ARBA00006859"/>
    </source>
</evidence>
<organism evidence="12 13">
    <name type="scientific">Sphagnum jensenii</name>
    <dbReference type="NCBI Taxonomy" id="128206"/>
    <lineage>
        <taxon>Eukaryota</taxon>
        <taxon>Viridiplantae</taxon>
        <taxon>Streptophyta</taxon>
        <taxon>Embryophyta</taxon>
        <taxon>Bryophyta</taxon>
        <taxon>Sphagnophytina</taxon>
        <taxon>Sphagnopsida</taxon>
        <taxon>Sphagnales</taxon>
        <taxon>Sphagnaceae</taxon>
        <taxon>Sphagnum</taxon>
    </lineage>
</organism>
<keyword evidence="10" id="KW-0732">Signal</keyword>
<feature type="signal peptide" evidence="10">
    <location>
        <begin position="1"/>
        <end position="29"/>
    </location>
</feature>
<keyword evidence="7 9" id="KW-1133">Transmembrane helix</keyword>
<dbReference type="Pfam" id="PF02225">
    <property type="entry name" value="PA"/>
    <property type="match status" value="1"/>
</dbReference>
<evidence type="ECO:0000256" key="8">
    <source>
        <dbReference type="ARBA" id="ARBA00023136"/>
    </source>
</evidence>
<evidence type="ECO:0000256" key="1">
    <source>
        <dbReference type="ARBA" id="ARBA00003012"/>
    </source>
</evidence>
<feature type="transmembrane region" description="Helical" evidence="9">
    <location>
        <begin position="466"/>
        <end position="483"/>
    </location>
</feature>
<dbReference type="InterPro" id="IPR046450">
    <property type="entry name" value="PA_dom_sf"/>
</dbReference>
<dbReference type="Gene3D" id="3.50.30.30">
    <property type="match status" value="1"/>
</dbReference>
<accession>A0ABP1AWC8</accession>
<reference evidence="12" key="1">
    <citation type="submission" date="2024-03" db="EMBL/GenBank/DDBJ databases">
        <authorList>
            <consortium name="ELIXIR-Norway"/>
            <consortium name="Elixir Norway"/>
        </authorList>
    </citation>
    <scope>NUCLEOTIDE SEQUENCE</scope>
</reference>
<dbReference type="EMBL" id="OZ023717">
    <property type="protein sequence ID" value="CAK9866791.1"/>
    <property type="molecule type" value="Genomic_DNA"/>
</dbReference>